<feature type="domain" description="Bacterial Ig-like" evidence="6">
    <location>
        <begin position="1991"/>
        <end position="2075"/>
    </location>
</feature>
<feature type="domain" description="Bacterial Ig-like" evidence="6">
    <location>
        <begin position="2095"/>
        <end position="2176"/>
    </location>
</feature>
<keyword evidence="4" id="KW-0325">Glycoprotein</keyword>
<feature type="domain" description="Bacterial Ig-like" evidence="6">
    <location>
        <begin position="1570"/>
        <end position="1654"/>
    </location>
</feature>
<feature type="domain" description="Bacterial Ig-like" evidence="6">
    <location>
        <begin position="2938"/>
        <end position="3026"/>
    </location>
</feature>
<evidence type="ECO:0000313" key="7">
    <source>
        <dbReference type="EMBL" id="CAG9169878.1"/>
    </source>
</evidence>
<dbReference type="InterPro" id="IPR028994">
    <property type="entry name" value="Integrin_alpha_N"/>
</dbReference>
<feature type="domain" description="Bacterial Ig-like" evidence="6">
    <location>
        <begin position="2830"/>
        <end position="2918"/>
    </location>
</feature>
<dbReference type="Pfam" id="PF19077">
    <property type="entry name" value="Big_13"/>
    <property type="match status" value="27"/>
</dbReference>
<keyword evidence="1" id="KW-0732">Signal</keyword>
<feature type="region of interest" description="Disordered" evidence="5">
    <location>
        <begin position="1031"/>
        <end position="1050"/>
    </location>
</feature>
<feature type="domain" description="Bacterial Ig-like" evidence="6">
    <location>
        <begin position="1669"/>
        <end position="1764"/>
    </location>
</feature>
<feature type="domain" description="Bacterial Ig-like" evidence="6">
    <location>
        <begin position="812"/>
        <end position="904"/>
    </location>
</feature>
<dbReference type="RefSeq" id="WP_223985507.1">
    <property type="nucleotide sequence ID" value="NZ_CAJZAG010000003.1"/>
</dbReference>
<organism evidence="7 8">
    <name type="scientific">Cupriavidus pampae</name>
    <dbReference type="NCBI Taxonomy" id="659251"/>
    <lineage>
        <taxon>Bacteria</taxon>
        <taxon>Pseudomonadati</taxon>
        <taxon>Pseudomonadota</taxon>
        <taxon>Betaproteobacteria</taxon>
        <taxon>Burkholderiales</taxon>
        <taxon>Burkholderiaceae</taxon>
        <taxon>Cupriavidus</taxon>
    </lineage>
</organism>
<feature type="domain" description="Bacterial Ig-like" evidence="6">
    <location>
        <begin position="1778"/>
        <end position="1868"/>
    </location>
</feature>
<dbReference type="PANTHER" id="PTHR23221">
    <property type="entry name" value="GLYCOSYLPHOSPHATIDYLINOSITOL PHOSPHOLIPASE D"/>
    <property type="match status" value="1"/>
</dbReference>
<dbReference type="Gene3D" id="2.60.40.10">
    <property type="entry name" value="Immunoglobulins"/>
    <property type="match status" value="11"/>
</dbReference>
<dbReference type="EMBL" id="CAJZAG010000003">
    <property type="protein sequence ID" value="CAG9169878.1"/>
    <property type="molecule type" value="Genomic_DNA"/>
</dbReference>
<feature type="domain" description="Bacterial Ig-like" evidence="6">
    <location>
        <begin position="401"/>
        <end position="479"/>
    </location>
</feature>
<dbReference type="Gene3D" id="3.30.420.430">
    <property type="match status" value="14"/>
</dbReference>
<comment type="caution">
    <text evidence="7">The sequence shown here is derived from an EMBL/GenBank/DDBJ whole genome shotgun (WGS) entry which is preliminary data.</text>
</comment>
<feature type="region of interest" description="Disordered" evidence="5">
    <location>
        <begin position="169"/>
        <end position="195"/>
    </location>
</feature>
<feature type="domain" description="Bacterial Ig-like" evidence="6">
    <location>
        <begin position="1457"/>
        <end position="1550"/>
    </location>
</feature>
<feature type="domain" description="Bacterial Ig-like" evidence="6">
    <location>
        <begin position="1027"/>
        <end position="1110"/>
    </location>
</feature>
<evidence type="ECO:0000259" key="6">
    <source>
        <dbReference type="Pfam" id="PF19077"/>
    </source>
</evidence>
<dbReference type="NCBIfam" id="NF033510">
    <property type="entry name" value="Ca_tandemer"/>
    <property type="match status" value="25"/>
</dbReference>
<keyword evidence="2" id="KW-0677">Repeat</keyword>
<feature type="domain" description="Bacterial Ig-like" evidence="6">
    <location>
        <begin position="301"/>
        <end position="377"/>
    </location>
</feature>
<feature type="domain" description="Bacterial Ig-like" evidence="6">
    <location>
        <begin position="1353"/>
        <end position="1447"/>
    </location>
</feature>
<feature type="region of interest" description="Disordered" evidence="5">
    <location>
        <begin position="1135"/>
        <end position="1156"/>
    </location>
</feature>
<dbReference type="Proteomes" id="UP000706525">
    <property type="component" value="Unassembled WGS sequence"/>
</dbReference>
<dbReference type="SUPFAM" id="SSF69318">
    <property type="entry name" value="Integrin alpha N-terminal domain"/>
    <property type="match status" value="2"/>
</dbReference>
<dbReference type="InterPro" id="IPR013519">
    <property type="entry name" value="Int_alpha_beta-p"/>
</dbReference>
<feature type="domain" description="Bacterial Ig-like" evidence="6">
    <location>
        <begin position="1879"/>
        <end position="1972"/>
    </location>
</feature>
<feature type="domain" description="Bacterial Ig-like" evidence="6">
    <location>
        <begin position="914"/>
        <end position="1007"/>
    </location>
</feature>
<feature type="region of interest" description="Disordered" evidence="5">
    <location>
        <begin position="2618"/>
        <end position="2637"/>
    </location>
</feature>
<feature type="domain" description="Bacterial Ig-like" evidence="6">
    <location>
        <begin position="707"/>
        <end position="800"/>
    </location>
</feature>
<accession>A0ABN7Y921</accession>
<gene>
    <name evidence="7" type="ORF">LMG32289_01894</name>
</gene>
<feature type="domain" description="Bacterial Ig-like" evidence="6">
    <location>
        <begin position="1125"/>
        <end position="1221"/>
    </location>
</feature>
<dbReference type="PANTHER" id="PTHR23221:SF7">
    <property type="entry name" value="PHOSPHATIDYLINOSITOL-GLYCAN-SPECIFIC PHOSPHOLIPASE D"/>
    <property type="match status" value="1"/>
</dbReference>
<feature type="compositionally biased region" description="Polar residues" evidence="5">
    <location>
        <begin position="1514"/>
        <end position="1528"/>
    </location>
</feature>
<feature type="domain" description="Bacterial Ig-like" evidence="6">
    <location>
        <begin position="2724"/>
        <end position="2813"/>
    </location>
</feature>
<name>A0ABN7Y921_9BURK</name>
<sequence length="4003" mass="402569">MASILAEVPVRPTGQPTIDSLSRLRGKAPRRLKAVPGAKYVIQQEGGNVAPENITLRRQGDDLQVIPEGASDPVLVIEGAFSVSEPIGLYGVAEDGQLYSFVPTDGSQSIQALRDGALMPAALGESPVGVGVPPAAVPGVGETPVTGLLASLAGMGAIFGVAVATSSNGSNAAASGGDGGQTSNQPFGASATDGTGLIRGQLKEGAYTDDRRPIISGSGTPGYVITVYDNGVPIGTTTVGQDGTWSFQPTEPLADGPHRIEVTQQGPGMAPSPPMLVTDLNVDGTPPAAPTVLVDGNTGPATNNAHPAISGTGEPGNTVRVIFPNGEERTTVVNPDGTWSVTPPDGALPEGEQKVRVIAEDNAGNLTEVTVPLVIDTVPPVVQIGTVTDHVAPVVGPVANGGATNDTMPTFTGTAEPGITITIADNGVTIGSAVADATGAWGFTPAQPLSEGNHAVTVTGKDAAGNTSAAAQFALTVDTIVPPKPAANVGLSDIVDDVGPIRGPIAPDGATDDARPTFGGVGTPGNVITVYDNGVAIGTAVIAASRHWTMTPGADLAGDQHSITVTETDAAGNESPPSDPVRFTLDVTLPDASKLAITSLTDDVGAVTGNVASGASSDDSRPVIAGTGTADDTIIVFTEDITGRREIGRTTVGAQGTWTLEPALPLIAGSNSLTVVEQDAVGNQTAPSAPYVFLLQTAQPELPTIVNIRDDVGGKTGMLQMGELTDDTLPTIVGTALAGSTVTVSDGTTTLGTTTADASGNWTFTPSTPLAEGTHSVTATATSGGVTSAPTGARTFTVDTAAPAAVSNLVVRDDEGAQRGVLADGDTTDDSRPAFSGRAEAGSTVAVLDNGVRLGETRADAGGNWTFTPALALPDGGHAFTTVVTNAAGVAGAASPPFNVTIDTSTVPVQIVSLTDDVGNVTGAIAPGSATDDTRPEIRGVAQAGSTISVLDGPTTLGTTTTDATGRWTFIPPGELGQGQHSLTAVARDAAGNTSAPTPAFVFRIDTAPPAVPPAPSVQDEVGPIRGRISDGGVTDSPQPTLSGTGEAGGTIGVYDNDKLIGTTTADATGKWTYTPTTPLPEGQHAFTITTTDAAGNTSGKSAPTSLTIDVTPPDASRLALTGVADNAGAITGNVAAGQTTDDDRPSISGTGTAGDRVVVSTTDSNGSHVVGQTTVSVGGLWTVQLAQPLVNGNNALTVLEIDAAGNQTAPTAPYSIVVDTSRPPAPTIVSVQDNVGTTIGLLQPNAVTDDSTPTFSGTAQPGTTVRLYDGTTLLGSAVADASGAWSFTPSVSLTGTLAAASLADVGVMAVMTEGLHNVGATATTAIGQTSDLGTVWTFTVDTVPPAAVNDLVVRDDEGGQTGPLADGAVTDDSRPTFSGTAEAGSTVEVFDNGVSLGTTTVAATRAWMFEPAAALQDGAHAFTTVVTDVAGNRGAASQALNVTLDTAVVPLQITAIADDAGNVMGNIASAGVTDDTRPEIQGEAKAGSTITVRDGATVLGTAIADASSRWTFTPTSDLGQGQHSITATARDPAGNTSPPTPAFTFRVDTVAPASTTILGITDDVGIHQGAIASGGMTDDAQPALSGRAEAGSTVTIYDNDAVIGTVVASATGSWTFTPTTPLIDGDHQFEATATDAAGNESGKSSPFSMTLDTAAPNPAALAITGMADDVGSVTGNVAAGATTDDSRPDISGTGTAGDTVIVSTTDSAGTRELGRVTVSGAGTWTLTPASPLLSGTNVITAVEMDRAGNQTPATAPYAIVVDTARPGVPIISNVQDDAGPLTGLLQKGGVTDDNLPTILGTARAGDTIRVFDGATLLGTASADTSGNWSFTPATALADGLHNVTVTATNVVGQTSVPTGNWNFSIDTTVPGAATNLTVVDDEGTQTGVLANNATTDDSRPTFSGRAEAGSTVEISDNNVQIGEAIVDSGGSWSFSPASPLADGSHTFTTVVRDLAGNASLATAPLRVTVDTTAVVVQIGVVNDDIGAVRGTLAPNAVTDDTRPEFQGTGKSGSTITVFDGSTSLGTTTVDGSGKWTFTPSGELGQGSHSITATARDLAGNVSAPTPAFAFTIDTSAPLASSITGVTDDVGAVKGAVASGGLTDDPLPTLAGTAEARSTITIYDNGKVLGTEQADASGNWSFTPTTALPAGQHVFEVTATDAAGNVSPKSGTFTIGTDYTVPDASKLAITGVVDDVGAVRGNVAKGATSDDSSPLIQGTGTAGNTIIVSVTDSTGTREIGRTLVAAGGTWSMEPLAPLLSGGNAITAVEMTPAGNQSAPTPSYTIVLDFSRPPAPTIENVEDDVERQTGMLQKGGQTNDAMPTIIGTADADSKITLYDGATQLGETRADASGNWTFTPALPMADGSHNITVTATNAIGQSSNPTGGWNFVIDSTAPFAPASIVVRDNAGAQTGALSDGAITDDSRPVFSGRVEVGGKVEISDGGVKIGEATADGNGNWSFTPATSLADGSHSFTMVAIDAAGNASVATTPFRITLDTTAVVVSVDSVKDDFGSIQGAISASAVTDDTRPQFEGKGKSGSTITVSDGASVLGTTTVDGTGHWVFTPPGSLGQGSHSVTVTARDLSGNTSAPTPPFVFTVDTVAPAPPSITKIVDDVGAKQGDVQTGTPTDDSQPTLSGTAEAGSLVTLYDNDAKVGTVTADSSGNWSFTPTSPLSEGNHAMTLTATDVAGNTSSKSAALTITTDYTPPDITKLAITGVLDDVGAVTGNVVKNGTTDDANPAVQGTATAGNTVIVSTTDATGTREIGRATVASNGTWSVTPAAALLAGQNKLTAVEMDVSGNQTAPSAEYVITLDLTRPAPPVITGITDDVGVTTGTIAKGSVTDDRRPLVIGTAVAASMVAVYAGAEQLGLATVDANGAWSLAVARDLAEGTHDITAKSVNAVGQVSDASGAWRIIVDTTPPDSGRLAVTSMFDDVGAVTGNVAKDGATDDARPSIRGTGTAGDTIVVSTTDLSGKVELGRTTVAADGSWSFTPATDLRSGSNAITAVEQDAAGNETNPSAAYTITVVTAKPSIVIKEIRDDVGIYTAPVQNNGATDDTMPTIAGTTEAGSLVSVFDGANLLGTTTADSGGNWTFTPSSALAEGPHSFSANARNPLGVTSDTTAAWTITVDTTPPAATAATTVDLTTDSDTGAANNDNITNDSTPTFQGVVTAPGEILNKLTVTLFADVNGNGVLDAGDRTLAQKIAVAADGKWEITLPSMKPDTYALRALLVDESGNVKTTVSGSLLGPTGTPQSPLVIESGGRVSVSGGAAGDQVGWDMTDVGDFNGDGISDLLLSAPFADTNKADSGICYILYGSTGGLPEISTLTSLSAAKGLVIRGHTYPAKGASDTMGLVLNKIGDFNRDGYADVAFASHTNDKVYVIFGAPSGSFTNGVLQLSTIDGGDSGTGPFDNSHGFAVMIGPITADSGFGFGVAGADINGDGYVDLLASDPLPGRTASSNEGQALVFYGGKNMNATTTGWQNISVQRPAGQSWGILTPRENVKYTAVVGGDTSSQKDGVKNVDIGNTMSAIGDVNGDGIDDFLLIDASVFARTQINPLTTNGATAYVVFGKAGGLAQQVDLTTFKNGTDGLRIHSMFDDRLGTPWGNDCHVVSSGIGDVNGDGIDDFAIGSPYNLSRVWVVYGKLGGFGTTDMYLDAAPPPGRDYFPRDPNHVQRFSAADGFVILNAQSSTQSIANSAERFGLSVRGGGDLNADGIADFVIGAPFTNGPAGTQTGAVYVVYGTGSNLASPIVAIKDVIADPSKGYVIYGNKAGEQLGTSVAVGDWNGDGLMDIAAGSPGADQNGNDSGAFYVYYSAVDFSQPYTSGDDVLTANLNGGAAGFDRLFGGGGDDTFNGVGASDYANGGAGNDIIKVTALSFKAIDGGMGKDTLVLDAQNLNLDLNVMKSKLTGIEKIDLSARGNNTLSLGYGDVQRLGDMNMLIDDGKTQFAVLGDNTDKVVLRNPAGLFWSDAGRQTVEGVSYRIYTVGTGEIFLDDRLNVSIV</sequence>
<feature type="region of interest" description="Disordered" evidence="5">
    <location>
        <begin position="1680"/>
        <end position="1699"/>
    </location>
</feature>
<evidence type="ECO:0000256" key="2">
    <source>
        <dbReference type="ARBA" id="ARBA00022737"/>
    </source>
</evidence>
<keyword evidence="8" id="KW-1185">Reference proteome</keyword>
<feature type="domain" description="Bacterial Ig-like" evidence="6">
    <location>
        <begin position="2300"/>
        <end position="2392"/>
    </location>
</feature>
<feature type="domain" description="Bacterial Ig-like" evidence="6">
    <location>
        <begin position="3139"/>
        <end position="3242"/>
    </location>
</feature>
<dbReference type="InterPro" id="IPR013783">
    <property type="entry name" value="Ig-like_fold"/>
</dbReference>
<evidence type="ECO:0000256" key="4">
    <source>
        <dbReference type="ARBA" id="ARBA00023180"/>
    </source>
</evidence>
<feature type="domain" description="Bacterial Ig-like" evidence="6">
    <location>
        <begin position="2618"/>
        <end position="2703"/>
    </location>
</feature>
<dbReference type="SMART" id="SM00191">
    <property type="entry name" value="Int_alpha"/>
    <property type="match status" value="7"/>
</dbReference>
<feature type="region of interest" description="Disordered" evidence="5">
    <location>
        <begin position="1514"/>
        <end position="1541"/>
    </location>
</feature>
<feature type="domain" description="Bacterial Ig-like" evidence="6">
    <location>
        <begin position="607"/>
        <end position="688"/>
    </location>
</feature>
<dbReference type="InterPro" id="IPR044016">
    <property type="entry name" value="Big_13"/>
</dbReference>
<feature type="domain" description="Bacterial Ig-like" evidence="6">
    <location>
        <begin position="507"/>
        <end position="586"/>
    </location>
</feature>
<feature type="domain" description="Bacterial Ig-like" evidence="6">
    <location>
        <begin position="201"/>
        <end position="264"/>
    </location>
</feature>
<evidence type="ECO:0000313" key="8">
    <source>
        <dbReference type="Proteomes" id="UP000706525"/>
    </source>
</evidence>
<evidence type="ECO:0000256" key="1">
    <source>
        <dbReference type="ARBA" id="ARBA00022729"/>
    </source>
</evidence>
<feature type="domain" description="Bacterial Ig-like" evidence="6">
    <location>
        <begin position="2403"/>
        <end position="2497"/>
    </location>
</feature>
<dbReference type="Gene3D" id="2.60.40.1800">
    <property type="match status" value="1"/>
</dbReference>
<feature type="domain" description="Bacterial Ig-like" evidence="6">
    <location>
        <begin position="3049"/>
        <end position="3131"/>
    </location>
</feature>
<dbReference type="Pfam" id="PF01839">
    <property type="entry name" value="FG-GAP"/>
    <property type="match status" value="4"/>
</dbReference>
<evidence type="ECO:0000256" key="3">
    <source>
        <dbReference type="ARBA" id="ARBA00022801"/>
    </source>
</evidence>
<dbReference type="PROSITE" id="PS51470">
    <property type="entry name" value="FG_GAP"/>
    <property type="match status" value="4"/>
</dbReference>
<proteinExistence type="predicted"/>
<dbReference type="Gene3D" id="2.130.10.130">
    <property type="entry name" value="Integrin alpha, N-terminal"/>
    <property type="match status" value="3"/>
</dbReference>
<dbReference type="InterPro" id="IPR013517">
    <property type="entry name" value="FG-GAP"/>
</dbReference>
<feature type="compositionally biased region" description="Polar residues" evidence="5">
    <location>
        <begin position="2621"/>
        <end position="2637"/>
    </location>
</feature>
<protein>
    <recommendedName>
        <fullName evidence="6">Bacterial Ig-like domain-containing protein</fullName>
    </recommendedName>
</protein>
<keyword evidence="3" id="KW-0378">Hydrolase</keyword>
<reference evidence="7 8" key="1">
    <citation type="submission" date="2021-08" db="EMBL/GenBank/DDBJ databases">
        <authorList>
            <person name="Peeters C."/>
        </authorList>
    </citation>
    <scope>NUCLEOTIDE SEQUENCE [LARGE SCALE GENOMIC DNA]</scope>
    <source>
        <strain evidence="7 8">LMG 32289</strain>
    </source>
</reference>
<evidence type="ECO:0000256" key="5">
    <source>
        <dbReference type="SAM" id="MobiDB-lite"/>
    </source>
</evidence>
<feature type="domain" description="Bacterial Ig-like" evidence="6">
    <location>
        <begin position="2505"/>
        <end position="2600"/>
    </location>
</feature>